<feature type="binding site" evidence="9">
    <location>
        <position position="339"/>
    </location>
    <ligand>
        <name>(2R)-2-phosphoglycerate</name>
        <dbReference type="ChEBI" id="CHEBI:58289"/>
    </ligand>
</feature>
<dbReference type="Gene3D" id="3.20.20.120">
    <property type="entry name" value="Enolase-like C-terminal domain"/>
    <property type="match status" value="1"/>
</dbReference>
<keyword evidence="6 9" id="KW-0460">Magnesium</keyword>
<dbReference type="InterPro" id="IPR029017">
    <property type="entry name" value="Enolase-like_N"/>
</dbReference>
<feature type="binding site" evidence="9">
    <location>
        <position position="245"/>
    </location>
    <ligand>
        <name>Mg(2+)</name>
        <dbReference type="ChEBI" id="CHEBI:18420"/>
    </ligand>
</feature>
<feature type="binding site" evidence="9">
    <location>
        <position position="368"/>
    </location>
    <ligand>
        <name>(2R)-2-phosphoglycerate</name>
        <dbReference type="ChEBI" id="CHEBI:58289"/>
    </ligand>
</feature>
<keyword evidence="7 9" id="KW-0324">Glycolysis</keyword>
<dbReference type="SUPFAM" id="SSF54826">
    <property type="entry name" value="Enolase N-terminal domain-like"/>
    <property type="match status" value="1"/>
</dbReference>
<dbReference type="EMBL" id="MVHV01000009">
    <property type="protein sequence ID" value="ORA82889.1"/>
    <property type="molecule type" value="Genomic_DNA"/>
</dbReference>
<feature type="domain" description="Enolase N-terminal" evidence="11">
    <location>
        <begin position="4"/>
        <end position="134"/>
    </location>
</feature>
<evidence type="ECO:0000256" key="4">
    <source>
        <dbReference type="ARBA" id="ARBA00017068"/>
    </source>
</evidence>
<gene>
    <name evidence="9" type="primary">eno</name>
    <name evidence="12" type="ORF">BST29_11475</name>
</gene>
<dbReference type="RefSeq" id="WP_083010607.1">
    <property type="nucleotide sequence ID" value="NZ_CP060015.1"/>
</dbReference>
<dbReference type="Pfam" id="PF03952">
    <property type="entry name" value="Enolase_N"/>
    <property type="match status" value="1"/>
</dbReference>
<dbReference type="Pfam" id="PF00113">
    <property type="entry name" value="Enolase_C"/>
    <property type="match status" value="1"/>
</dbReference>
<evidence type="ECO:0000256" key="1">
    <source>
        <dbReference type="ARBA" id="ARBA00005031"/>
    </source>
</evidence>
<comment type="similarity">
    <text evidence="2 9">Belongs to the enolase family.</text>
</comment>
<proteinExistence type="inferred from homology"/>
<dbReference type="PIRSF" id="PIRSF001400">
    <property type="entry name" value="Enolase"/>
    <property type="match status" value="1"/>
</dbReference>
<keyword evidence="9" id="KW-0963">Cytoplasm</keyword>
<comment type="cofactor">
    <cofactor evidence="9">
        <name>Mg(2+)</name>
        <dbReference type="ChEBI" id="CHEBI:18420"/>
    </cofactor>
    <text evidence="9">Binds a second Mg(2+) ion via substrate during catalysis.</text>
</comment>
<dbReference type="SMART" id="SM01192">
    <property type="entry name" value="Enolase_C"/>
    <property type="match status" value="1"/>
</dbReference>
<evidence type="ECO:0000256" key="7">
    <source>
        <dbReference type="ARBA" id="ARBA00023152"/>
    </source>
</evidence>
<evidence type="ECO:0000256" key="6">
    <source>
        <dbReference type="ARBA" id="ARBA00022842"/>
    </source>
</evidence>
<keyword evidence="5 9" id="KW-0964">Secreted</keyword>
<dbReference type="SUPFAM" id="SSF51604">
    <property type="entry name" value="Enolase C-terminal domain-like"/>
    <property type="match status" value="1"/>
</dbReference>
<evidence type="ECO:0000313" key="12">
    <source>
        <dbReference type="EMBL" id="ORA82889.1"/>
    </source>
</evidence>
<dbReference type="EC" id="4.2.1.11" evidence="3 9"/>
<reference evidence="12 13" key="1">
    <citation type="submission" date="2017-02" db="EMBL/GenBank/DDBJ databases">
        <title>The new phylogeny of genus Mycobacterium.</title>
        <authorList>
            <person name="Tortoli E."/>
            <person name="Trovato A."/>
            <person name="Cirillo D.M."/>
        </authorList>
    </citation>
    <scope>NUCLEOTIDE SEQUENCE [LARGE SCALE GENOMIC DNA]</scope>
    <source>
        <strain evidence="12 13">IP1130001</strain>
    </source>
</reference>
<dbReference type="PANTHER" id="PTHR11902:SF1">
    <property type="entry name" value="ENOLASE"/>
    <property type="match status" value="1"/>
</dbReference>
<dbReference type="InterPro" id="IPR020811">
    <property type="entry name" value="Enolase_N"/>
</dbReference>
<dbReference type="SFLD" id="SFLDS00001">
    <property type="entry name" value="Enolase"/>
    <property type="match status" value="1"/>
</dbReference>
<dbReference type="PRINTS" id="PR00148">
    <property type="entry name" value="ENOLASE"/>
</dbReference>
<evidence type="ECO:0000313" key="13">
    <source>
        <dbReference type="Proteomes" id="UP000243140"/>
    </source>
</evidence>
<dbReference type="Proteomes" id="UP000243140">
    <property type="component" value="Unassembled WGS sequence"/>
</dbReference>
<accession>A0ABX3SSP2</accession>
<evidence type="ECO:0000256" key="5">
    <source>
        <dbReference type="ARBA" id="ARBA00022525"/>
    </source>
</evidence>
<evidence type="ECO:0000256" key="3">
    <source>
        <dbReference type="ARBA" id="ARBA00012058"/>
    </source>
</evidence>
<comment type="caution">
    <text evidence="12">The sequence shown here is derived from an EMBL/GenBank/DDBJ whole genome shotgun (WGS) entry which is preliminary data.</text>
</comment>
<feature type="binding site" evidence="9">
    <location>
        <position position="314"/>
    </location>
    <ligand>
        <name>Mg(2+)</name>
        <dbReference type="ChEBI" id="CHEBI:18420"/>
    </ligand>
</feature>
<dbReference type="InterPro" id="IPR036849">
    <property type="entry name" value="Enolase-like_C_sf"/>
</dbReference>
<keyword evidence="9" id="KW-0479">Metal-binding</keyword>
<organism evidence="12 13">
    <name type="scientific">Mycobacterium malmoense</name>
    <dbReference type="NCBI Taxonomy" id="1780"/>
    <lineage>
        <taxon>Bacteria</taxon>
        <taxon>Bacillati</taxon>
        <taxon>Actinomycetota</taxon>
        <taxon>Actinomycetes</taxon>
        <taxon>Mycobacteriales</taxon>
        <taxon>Mycobacteriaceae</taxon>
        <taxon>Mycobacterium</taxon>
    </lineage>
</organism>
<evidence type="ECO:0000256" key="9">
    <source>
        <dbReference type="HAMAP-Rule" id="MF_00318"/>
    </source>
</evidence>
<feature type="domain" description="Enolase C-terminal TIM barrel" evidence="10">
    <location>
        <begin position="143"/>
        <end position="426"/>
    </location>
</feature>
<comment type="caution">
    <text evidence="9">Lacks conserved residue(s) required for the propagation of feature annotation.</text>
</comment>
<sequence length="427" mass="45771">MMRIESVVARQLLDCKARPLVEVEITTDTGHVGRGASPTGTSVGVHEAFVLRDGDRAEYNGLSVHRAVSVVTDEIAPVLVGAELDDPRSLDRVMIELDGTPDKHRLGGNAIYSTSIALLRAASAAAGMPTYNYVGSLLGLKPPTTVPAPSFNMINGGRYGDVFQTFNEFLVVPYRADSIESAVEKGVTLFGALGEVLARRLGRAPLVAASYGYVAPSSDPRIVMELLAEAVERAGCADVMAFALDCASSEVYEKSTQTYALNGERVTAEALIDYARALSEDFPMVFIEDLLDGDDWEGFTKAVQNIDRSIILGDDLIVTNRDRLERAVKTSAVDGFILKPNQVGTIAEALDCFEYASQNAILAIPSGRSGGVIDDVVMDLAVGLGAPFQKNGAPRSGERIEKLNFLLRAAERIPNCTLADVPALVRF</sequence>
<keyword evidence="13" id="KW-1185">Reference proteome</keyword>
<feature type="active site" description="Proton acceptor" evidence="9">
    <location>
        <position position="339"/>
    </location>
</feature>
<evidence type="ECO:0000256" key="2">
    <source>
        <dbReference type="ARBA" id="ARBA00009604"/>
    </source>
</evidence>
<keyword evidence="8 9" id="KW-0456">Lyase</keyword>
<dbReference type="PANTHER" id="PTHR11902">
    <property type="entry name" value="ENOLASE"/>
    <property type="match status" value="1"/>
</dbReference>
<name>A0ABX3SSP2_MYCMA</name>
<feature type="binding site" evidence="9">
    <location>
        <position position="390"/>
    </location>
    <ligand>
        <name>(2R)-2-phosphoglycerate</name>
        <dbReference type="ChEBI" id="CHEBI:58289"/>
    </ligand>
</feature>
<protein>
    <recommendedName>
        <fullName evidence="4 9">Enolase</fullName>
        <ecNumber evidence="3 9">4.2.1.11</ecNumber>
    </recommendedName>
    <alternativeName>
        <fullName evidence="9">2-phospho-D-glycerate hydro-lyase</fullName>
    </alternativeName>
    <alternativeName>
        <fullName evidence="9">2-phosphoglycerate dehydratase</fullName>
    </alternativeName>
</protein>
<evidence type="ECO:0000259" key="10">
    <source>
        <dbReference type="SMART" id="SM01192"/>
    </source>
</evidence>
<comment type="pathway">
    <text evidence="1 9">Carbohydrate degradation; glycolysis; pyruvate from D-glyceraldehyde 3-phosphate: step 4/5.</text>
</comment>
<dbReference type="InterPro" id="IPR000941">
    <property type="entry name" value="Enolase"/>
</dbReference>
<evidence type="ECO:0000259" key="11">
    <source>
        <dbReference type="SMART" id="SM01193"/>
    </source>
</evidence>
<dbReference type="Gene3D" id="3.30.390.10">
    <property type="entry name" value="Enolase-like, N-terminal domain"/>
    <property type="match status" value="1"/>
</dbReference>
<dbReference type="SMART" id="SM01193">
    <property type="entry name" value="Enolase_N"/>
    <property type="match status" value="1"/>
</dbReference>
<comment type="subcellular location">
    <subcellularLocation>
        <location evidence="9">Cytoplasm</location>
    </subcellularLocation>
    <subcellularLocation>
        <location evidence="9">Secreted</location>
    </subcellularLocation>
    <subcellularLocation>
        <location evidence="9">Cell surface</location>
    </subcellularLocation>
    <text evidence="9">Fractions of enolase are present in both the cytoplasm and on the cell surface.</text>
</comment>
<dbReference type="HAMAP" id="MF_00318">
    <property type="entry name" value="Enolase"/>
    <property type="match status" value="1"/>
</dbReference>
<dbReference type="InterPro" id="IPR020810">
    <property type="entry name" value="Enolase_C"/>
</dbReference>
<comment type="function">
    <text evidence="9">Catalyzes the reversible conversion of 2-phosphoglycerate (2-PG) into phosphoenolpyruvate (PEP). It is essential for the degradation of carbohydrates via glycolysis.</text>
</comment>
<feature type="binding site" evidence="9">
    <location>
        <position position="369"/>
    </location>
    <ligand>
        <name>(2R)-2-phosphoglycerate</name>
        <dbReference type="ChEBI" id="CHEBI:58289"/>
    </ligand>
</feature>
<evidence type="ECO:0000256" key="8">
    <source>
        <dbReference type="ARBA" id="ARBA00023239"/>
    </source>
</evidence>
<comment type="catalytic activity">
    <reaction evidence="9">
        <text>(2R)-2-phosphoglycerate = phosphoenolpyruvate + H2O</text>
        <dbReference type="Rhea" id="RHEA:10164"/>
        <dbReference type="ChEBI" id="CHEBI:15377"/>
        <dbReference type="ChEBI" id="CHEBI:58289"/>
        <dbReference type="ChEBI" id="CHEBI:58702"/>
        <dbReference type="EC" id="4.2.1.11"/>
    </reaction>
</comment>
<feature type="binding site" evidence="9">
    <location>
        <position position="288"/>
    </location>
    <ligand>
        <name>Mg(2+)</name>
        <dbReference type="ChEBI" id="CHEBI:18420"/>
    </ligand>
</feature>